<evidence type="ECO:0000313" key="2">
    <source>
        <dbReference type="EMBL" id="CDG22181.1"/>
    </source>
</evidence>
<dbReference type="Proteomes" id="UP000032735">
    <property type="component" value="Chromosome"/>
</dbReference>
<protein>
    <submittedName>
        <fullName evidence="2">Uncharacterized protein</fullName>
    </submittedName>
</protein>
<dbReference type="STRING" id="1354304.XPG1_2529"/>
<name>A0A068R5J4_9GAMM</name>
<evidence type="ECO:0000313" key="3">
    <source>
        <dbReference type="Proteomes" id="UP000032735"/>
    </source>
</evidence>
<dbReference type="KEGG" id="xpo:XPG1_2529"/>
<evidence type="ECO:0000256" key="1">
    <source>
        <dbReference type="SAM" id="Phobius"/>
    </source>
</evidence>
<keyword evidence="1" id="KW-1133">Transmembrane helix</keyword>
<dbReference type="AlphaFoldDB" id="A0A068R5J4"/>
<dbReference type="EMBL" id="FO704551">
    <property type="protein sequence ID" value="CDG22181.1"/>
    <property type="molecule type" value="Genomic_DNA"/>
</dbReference>
<keyword evidence="1" id="KW-0812">Transmembrane</keyword>
<proteinExistence type="predicted"/>
<gene>
    <name evidence="2" type="ORF">XPG1_2529</name>
</gene>
<organism evidence="2 3">
    <name type="scientific">Xenorhabdus poinarii G6</name>
    <dbReference type="NCBI Taxonomy" id="1354304"/>
    <lineage>
        <taxon>Bacteria</taxon>
        <taxon>Pseudomonadati</taxon>
        <taxon>Pseudomonadota</taxon>
        <taxon>Gammaproteobacteria</taxon>
        <taxon>Enterobacterales</taxon>
        <taxon>Morganellaceae</taxon>
        <taxon>Xenorhabdus</taxon>
    </lineage>
</organism>
<keyword evidence="3" id="KW-1185">Reference proteome</keyword>
<dbReference type="HOGENOM" id="CLU_3105494_0_0_6"/>
<keyword evidence="1" id="KW-0472">Membrane</keyword>
<sequence length="51" mass="5780">MSGKQYVFMSTIINNNKALHKNIIITKSTFIEIASNFVINNILVTFSFLIS</sequence>
<accession>A0A068R5J4</accession>
<feature type="transmembrane region" description="Helical" evidence="1">
    <location>
        <begin position="30"/>
        <end position="50"/>
    </location>
</feature>
<reference evidence="2 3" key="1">
    <citation type="submission" date="2013-07" db="EMBL/GenBank/DDBJ databases">
        <authorList>
            <person name="Genoscope - CEA"/>
        </authorList>
    </citation>
    <scope>NUCLEOTIDE SEQUENCE [LARGE SCALE GENOMIC DNA]</scope>
    <source>
        <strain evidence="2 3">G6</strain>
    </source>
</reference>